<evidence type="ECO:0000313" key="8">
    <source>
        <dbReference type="EMBL" id="OOQ59994.1"/>
    </source>
</evidence>
<gene>
    <name evidence="8" type="ORF">BC343_27065</name>
</gene>
<feature type="domain" description="RagB/SusD" evidence="6">
    <location>
        <begin position="342"/>
        <end position="453"/>
    </location>
</feature>
<comment type="caution">
    <text evidence="8">The sequence shown here is derived from an EMBL/GenBank/DDBJ whole genome shotgun (WGS) entry which is preliminary data.</text>
</comment>
<dbReference type="Pfam" id="PF14322">
    <property type="entry name" value="SusD-like_3"/>
    <property type="match status" value="1"/>
</dbReference>
<protein>
    <recommendedName>
        <fullName evidence="10">Carbohydrate-binding protein SusD</fullName>
    </recommendedName>
</protein>
<dbReference type="Proteomes" id="UP000189739">
    <property type="component" value="Unassembled WGS sequence"/>
</dbReference>
<proteinExistence type="inferred from homology"/>
<keyword evidence="5" id="KW-0998">Cell outer membrane</keyword>
<dbReference type="Pfam" id="PF07980">
    <property type="entry name" value="SusD_RagB"/>
    <property type="match status" value="1"/>
</dbReference>
<evidence type="ECO:0000256" key="4">
    <source>
        <dbReference type="ARBA" id="ARBA00023136"/>
    </source>
</evidence>
<evidence type="ECO:0000256" key="5">
    <source>
        <dbReference type="ARBA" id="ARBA00023237"/>
    </source>
</evidence>
<evidence type="ECO:0000256" key="2">
    <source>
        <dbReference type="ARBA" id="ARBA00006275"/>
    </source>
</evidence>
<evidence type="ECO:0000259" key="7">
    <source>
        <dbReference type="Pfam" id="PF14322"/>
    </source>
</evidence>
<organism evidence="8 9">
    <name type="scientific">Mucilaginibacter pedocola</name>
    <dbReference type="NCBI Taxonomy" id="1792845"/>
    <lineage>
        <taxon>Bacteria</taxon>
        <taxon>Pseudomonadati</taxon>
        <taxon>Bacteroidota</taxon>
        <taxon>Sphingobacteriia</taxon>
        <taxon>Sphingobacteriales</taxon>
        <taxon>Sphingobacteriaceae</taxon>
        <taxon>Mucilaginibacter</taxon>
    </lineage>
</organism>
<dbReference type="InterPro" id="IPR011990">
    <property type="entry name" value="TPR-like_helical_dom_sf"/>
</dbReference>
<accession>A0A1S9PG99</accession>
<comment type="similarity">
    <text evidence="2">Belongs to the SusD family.</text>
</comment>
<dbReference type="PROSITE" id="PS51257">
    <property type="entry name" value="PROKAR_LIPOPROTEIN"/>
    <property type="match status" value="1"/>
</dbReference>
<evidence type="ECO:0008006" key="10">
    <source>
        <dbReference type="Google" id="ProtNLM"/>
    </source>
</evidence>
<name>A0A1S9PG99_9SPHI</name>
<keyword evidence="9" id="KW-1185">Reference proteome</keyword>
<dbReference type="InterPro" id="IPR012944">
    <property type="entry name" value="SusD_RagB_dom"/>
</dbReference>
<sequence length="460" mass="50979">MKRTDKLITIFLLPAYLCLLLSCKKDFLDTKPNKALLVPETLADLRALLDNAQVFNQSPALFNNADGDTWVNDAGFNGYFLEQERGSYTWAADIFGTEAAGDWNVPYQQVFYANIVLEGLDKLPADTAGAAERNAVRGTALFHRAFALYNLAQEFTLPYNPGTANTDPGIPIRLNSDVNEKVGRGSVAGTYRQILQDLLKARMFLPATVNYKTRPGTAAAFAMLARVYLSMSDYGHAGSYADSCLQLSPALLNYNSYSTTATRPFPRALPNSNNEVLFYSTALSYTFTGSASPTVADSLLYRSYADNDLRKVLFFRTLSPGFKFKGNYAGIIAYFSGIATDEMYLTRAECLAREGKKDAAMAGLNTLLSTRWRPGTYVPYSAATADEALALILNERRKELTARGTRWADLRRLNSDARFAVMLTRKVRGNTYTLEPGSKRYAYPIPKEEVQLSGIAQNER</sequence>
<comment type="subcellular location">
    <subcellularLocation>
        <location evidence="1">Cell outer membrane</location>
    </subcellularLocation>
</comment>
<dbReference type="AlphaFoldDB" id="A0A1S9PG99"/>
<keyword evidence="3" id="KW-0732">Signal</keyword>
<reference evidence="8 9" key="1">
    <citation type="submission" date="2016-07" db="EMBL/GenBank/DDBJ databases">
        <title>Genomic analysis of zinc-resistant bacterium Mucilaginibacter pedocola TBZ30.</title>
        <authorList>
            <person name="Huang J."/>
            <person name="Tang J."/>
        </authorList>
    </citation>
    <scope>NUCLEOTIDE SEQUENCE [LARGE SCALE GENOMIC DNA]</scope>
    <source>
        <strain evidence="8 9">TBZ30</strain>
    </source>
</reference>
<evidence type="ECO:0000313" key="9">
    <source>
        <dbReference type="Proteomes" id="UP000189739"/>
    </source>
</evidence>
<keyword evidence="4" id="KW-0472">Membrane</keyword>
<dbReference type="Gene3D" id="1.25.40.390">
    <property type="match status" value="1"/>
</dbReference>
<dbReference type="STRING" id="1792845.BC343_27065"/>
<dbReference type="InterPro" id="IPR033985">
    <property type="entry name" value="SusD-like_N"/>
</dbReference>
<dbReference type="SUPFAM" id="SSF48452">
    <property type="entry name" value="TPR-like"/>
    <property type="match status" value="1"/>
</dbReference>
<evidence type="ECO:0000256" key="3">
    <source>
        <dbReference type="ARBA" id="ARBA00022729"/>
    </source>
</evidence>
<evidence type="ECO:0000256" key="1">
    <source>
        <dbReference type="ARBA" id="ARBA00004442"/>
    </source>
</evidence>
<dbReference type="RefSeq" id="WP_078347967.1">
    <property type="nucleotide sequence ID" value="NZ_MBTF01000010.1"/>
</dbReference>
<feature type="domain" description="SusD-like N-terminal" evidence="7">
    <location>
        <begin position="26"/>
        <end position="229"/>
    </location>
</feature>
<dbReference type="EMBL" id="MBTF01000010">
    <property type="protein sequence ID" value="OOQ59994.1"/>
    <property type="molecule type" value="Genomic_DNA"/>
</dbReference>
<evidence type="ECO:0000259" key="6">
    <source>
        <dbReference type="Pfam" id="PF07980"/>
    </source>
</evidence>
<dbReference type="OrthoDB" id="653598at2"/>
<dbReference type="GO" id="GO:0009279">
    <property type="term" value="C:cell outer membrane"/>
    <property type="evidence" value="ECO:0007669"/>
    <property type="project" value="UniProtKB-SubCell"/>
</dbReference>